<comment type="caution">
    <text evidence="3">The sequence shown here is derived from an EMBL/GenBank/DDBJ whole genome shotgun (WGS) entry which is preliminary data.</text>
</comment>
<feature type="chain" id="PRO_5042080737" evidence="2">
    <location>
        <begin position="27"/>
        <end position="309"/>
    </location>
</feature>
<feature type="compositionally biased region" description="Low complexity" evidence="1">
    <location>
        <begin position="50"/>
        <end position="69"/>
    </location>
</feature>
<dbReference type="EMBL" id="LGRX02015452">
    <property type="protein sequence ID" value="KAK3263427.1"/>
    <property type="molecule type" value="Genomic_DNA"/>
</dbReference>
<feature type="region of interest" description="Disordered" evidence="1">
    <location>
        <begin position="149"/>
        <end position="172"/>
    </location>
</feature>
<dbReference type="AlphaFoldDB" id="A0AAE0FPJ3"/>
<gene>
    <name evidence="3" type="ORF">CYMTET_27765</name>
</gene>
<proteinExistence type="predicted"/>
<evidence type="ECO:0000313" key="4">
    <source>
        <dbReference type="Proteomes" id="UP001190700"/>
    </source>
</evidence>
<keyword evidence="2" id="KW-0732">Signal</keyword>
<feature type="compositionally biased region" description="Basic and acidic residues" evidence="1">
    <location>
        <begin position="85"/>
        <end position="94"/>
    </location>
</feature>
<evidence type="ECO:0000313" key="3">
    <source>
        <dbReference type="EMBL" id="KAK3263427.1"/>
    </source>
</evidence>
<sequence>MPKLTYQCKWTTTALLTLLGLTTTRGADSPTATSSAGASTASFPRGFDSPTASTFASPSSTPTASWTQTRAALKTDTNCGQSRSNTRESVDGRRQTPVLSNKTIDRSCESACDPFGANALADMSERSIFCFCLEYCELVRTKDGFFRTSAKTFPPDSPTSSSSASPTTYSSTSPSTYPASFPSLDSPSYHTSHTASPSASHLSIVRDPTGNSASGNEKKDFALSRALLQSSSTKSYLLPPTFTSVTEYFYEKFANTRLYGSGNRKMSAYDSKNASWKGSAVYMYASVVKIGMREKFHKPLPHQSPLQHY</sequence>
<evidence type="ECO:0000256" key="1">
    <source>
        <dbReference type="SAM" id="MobiDB-lite"/>
    </source>
</evidence>
<feature type="region of interest" description="Disordered" evidence="1">
    <location>
        <begin position="188"/>
        <end position="216"/>
    </location>
</feature>
<feature type="compositionally biased region" description="Low complexity" evidence="1">
    <location>
        <begin position="188"/>
        <end position="203"/>
    </location>
</feature>
<feature type="signal peptide" evidence="2">
    <location>
        <begin position="1"/>
        <end position="26"/>
    </location>
</feature>
<feature type="region of interest" description="Disordered" evidence="1">
    <location>
        <begin position="50"/>
        <end position="98"/>
    </location>
</feature>
<name>A0AAE0FPJ3_9CHLO</name>
<accession>A0AAE0FPJ3</accession>
<evidence type="ECO:0000256" key="2">
    <source>
        <dbReference type="SAM" id="SignalP"/>
    </source>
</evidence>
<reference evidence="3 4" key="1">
    <citation type="journal article" date="2015" name="Genome Biol. Evol.">
        <title>Comparative Genomics of a Bacterivorous Green Alga Reveals Evolutionary Causalities and Consequences of Phago-Mixotrophic Mode of Nutrition.</title>
        <authorList>
            <person name="Burns J.A."/>
            <person name="Paasch A."/>
            <person name="Narechania A."/>
            <person name="Kim E."/>
        </authorList>
    </citation>
    <scope>NUCLEOTIDE SEQUENCE [LARGE SCALE GENOMIC DNA]</scope>
    <source>
        <strain evidence="3 4">PLY_AMNH</strain>
    </source>
</reference>
<dbReference type="Proteomes" id="UP001190700">
    <property type="component" value="Unassembled WGS sequence"/>
</dbReference>
<feature type="compositionally biased region" description="Low complexity" evidence="1">
    <location>
        <begin position="152"/>
        <end position="172"/>
    </location>
</feature>
<feature type="compositionally biased region" description="Polar residues" evidence="1">
    <location>
        <begin position="75"/>
        <end position="84"/>
    </location>
</feature>
<organism evidence="3 4">
    <name type="scientific">Cymbomonas tetramitiformis</name>
    <dbReference type="NCBI Taxonomy" id="36881"/>
    <lineage>
        <taxon>Eukaryota</taxon>
        <taxon>Viridiplantae</taxon>
        <taxon>Chlorophyta</taxon>
        <taxon>Pyramimonadophyceae</taxon>
        <taxon>Pyramimonadales</taxon>
        <taxon>Pyramimonadaceae</taxon>
        <taxon>Cymbomonas</taxon>
    </lineage>
</organism>
<protein>
    <submittedName>
        <fullName evidence="3">Uncharacterized protein</fullName>
    </submittedName>
</protein>
<keyword evidence="4" id="KW-1185">Reference proteome</keyword>